<dbReference type="STRING" id="413882.AAW51_3803"/>
<gene>
    <name evidence="2" type="ORF">AAW51_3803</name>
</gene>
<dbReference type="EMBL" id="CP011371">
    <property type="protein sequence ID" value="AKJ30494.1"/>
    <property type="molecule type" value="Genomic_DNA"/>
</dbReference>
<proteinExistence type="predicted"/>
<dbReference type="Pfam" id="PF13975">
    <property type="entry name" value="gag-asp_proteas"/>
    <property type="match status" value="1"/>
</dbReference>
<keyword evidence="3" id="KW-1185">Reference proteome</keyword>
<dbReference type="NCBIfam" id="TIGR02281">
    <property type="entry name" value="clan_AA_DTGA"/>
    <property type="match status" value="1"/>
</dbReference>
<keyword evidence="1" id="KW-0732">Signal</keyword>
<accession>A0A0G3BM33</accession>
<dbReference type="InterPro" id="IPR021109">
    <property type="entry name" value="Peptidase_aspartic_dom_sf"/>
</dbReference>
<name>A0A0G3BM33_9BURK</name>
<dbReference type="Proteomes" id="UP000035352">
    <property type="component" value="Chromosome"/>
</dbReference>
<organism evidence="2 3">
    <name type="scientific">Caldimonas brevitalea</name>
    <dbReference type="NCBI Taxonomy" id="413882"/>
    <lineage>
        <taxon>Bacteria</taxon>
        <taxon>Pseudomonadati</taxon>
        <taxon>Pseudomonadota</taxon>
        <taxon>Betaproteobacteria</taxon>
        <taxon>Burkholderiales</taxon>
        <taxon>Sphaerotilaceae</taxon>
        <taxon>Caldimonas</taxon>
    </lineage>
</organism>
<dbReference type="GO" id="GO:0004190">
    <property type="term" value="F:aspartic-type endopeptidase activity"/>
    <property type="evidence" value="ECO:0007669"/>
    <property type="project" value="InterPro"/>
</dbReference>
<sequence>MKFFRCGLAVMTALLCQTGLAQTVALTGSLGSNKALLMINGTPRTLAVGASADGVRLVSLSGGQAVVEVGGQKQTLALGGSPVSLGGRGGSGGGTRIVLTAGAGGHFVTQGQINGRSARFLVDTGATSVSMAVSDAERLGVKYQDGQPIYLNTANGVVQGYLVSLHSVRVGDVELYNVQGVVAAREMPYILLGNSFLNRFQMKRENDQLTLDKRF</sequence>
<dbReference type="InterPro" id="IPR011969">
    <property type="entry name" value="Clan_AA_Asp_peptidase_C"/>
</dbReference>
<dbReference type="AlphaFoldDB" id="A0A0G3BM33"/>
<evidence type="ECO:0000313" key="2">
    <source>
        <dbReference type="EMBL" id="AKJ30494.1"/>
    </source>
</evidence>
<dbReference type="SUPFAM" id="SSF50630">
    <property type="entry name" value="Acid proteases"/>
    <property type="match status" value="1"/>
</dbReference>
<evidence type="ECO:0000313" key="3">
    <source>
        <dbReference type="Proteomes" id="UP000035352"/>
    </source>
</evidence>
<dbReference type="Gene3D" id="2.40.70.10">
    <property type="entry name" value="Acid Proteases"/>
    <property type="match status" value="1"/>
</dbReference>
<reference evidence="2 3" key="1">
    <citation type="submission" date="2015-05" db="EMBL/GenBank/DDBJ databases">
        <authorList>
            <person name="Tang B."/>
            <person name="Yu Y."/>
        </authorList>
    </citation>
    <scope>NUCLEOTIDE SEQUENCE [LARGE SCALE GENOMIC DNA]</scope>
    <source>
        <strain evidence="2 3">DSM 7029</strain>
    </source>
</reference>
<dbReference type="PROSITE" id="PS00141">
    <property type="entry name" value="ASP_PROTEASE"/>
    <property type="match status" value="1"/>
</dbReference>
<protein>
    <submittedName>
        <fullName evidence="2">Peptidase A2</fullName>
    </submittedName>
</protein>
<dbReference type="InterPro" id="IPR034122">
    <property type="entry name" value="Retropepsin-like_bacterial"/>
</dbReference>
<dbReference type="GO" id="GO:0006508">
    <property type="term" value="P:proteolysis"/>
    <property type="evidence" value="ECO:0007669"/>
    <property type="project" value="InterPro"/>
</dbReference>
<dbReference type="RefSeq" id="WP_238947634.1">
    <property type="nucleotide sequence ID" value="NZ_CP011371.1"/>
</dbReference>
<feature type="chain" id="PRO_5005183617" evidence="1">
    <location>
        <begin position="22"/>
        <end position="215"/>
    </location>
</feature>
<dbReference type="KEGG" id="pbh:AAW51_3803"/>
<evidence type="ECO:0000256" key="1">
    <source>
        <dbReference type="SAM" id="SignalP"/>
    </source>
</evidence>
<dbReference type="CDD" id="cd05483">
    <property type="entry name" value="retropepsin_like_bacteria"/>
    <property type="match status" value="1"/>
</dbReference>
<feature type="signal peptide" evidence="1">
    <location>
        <begin position="1"/>
        <end position="21"/>
    </location>
</feature>
<dbReference type="InterPro" id="IPR001969">
    <property type="entry name" value="Aspartic_peptidase_AS"/>
</dbReference>